<reference evidence="6" key="1">
    <citation type="journal article" date="2014" name="Int. J. Syst. Evol. Microbiol.">
        <title>Complete genome sequence of Corynebacterium casei LMG S-19264T (=DSM 44701T), isolated from a smear-ripened cheese.</title>
        <authorList>
            <consortium name="US DOE Joint Genome Institute (JGI-PGF)"/>
            <person name="Walter F."/>
            <person name="Albersmeier A."/>
            <person name="Kalinowski J."/>
            <person name="Ruckert C."/>
        </authorList>
    </citation>
    <scope>NUCLEOTIDE SEQUENCE</scope>
    <source>
        <strain evidence="6">CGMCC 1.15320</strain>
    </source>
</reference>
<keyword evidence="7" id="KW-1185">Reference proteome</keyword>
<dbReference type="Pfam" id="PF09339">
    <property type="entry name" value="HTH_IclR"/>
    <property type="match status" value="1"/>
</dbReference>
<dbReference type="InterPro" id="IPR014757">
    <property type="entry name" value="Tscrpt_reg_IclR_C"/>
</dbReference>
<dbReference type="EMBL" id="BMIF01000014">
    <property type="protein sequence ID" value="GGA78628.1"/>
    <property type="molecule type" value="Genomic_DNA"/>
</dbReference>
<dbReference type="GO" id="GO:0045892">
    <property type="term" value="P:negative regulation of DNA-templated transcription"/>
    <property type="evidence" value="ECO:0007669"/>
    <property type="project" value="TreeGrafter"/>
</dbReference>
<keyword evidence="1" id="KW-0805">Transcription regulation</keyword>
<dbReference type="InterPro" id="IPR036390">
    <property type="entry name" value="WH_DNA-bd_sf"/>
</dbReference>
<gene>
    <name evidence="6" type="ORF">GCM10011385_35940</name>
</gene>
<sequence>MKYEEEKGSDFVSGFAKGLSVIEAFGDDARRMSITDVAQKTGLDRASARRLLLTLVTLGYATHDGKFFALTHRILRLGQSYLSATTLTTVLQPYLDELSETSGQSCSASVLDETEIVYIARASQRRVMSINLNPGSRLPAYCSSMGRVLLAALPDEQVRQLLGNVPLEPHTELTITDMDELIEELGRIRAQGYALVDQELEMGLCSIAVPLLNKRGQTVAAINIGAPAASVPASQLVEQILPMLKRVADRARLDLV</sequence>
<dbReference type="SUPFAM" id="SSF55781">
    <property type="entry name" value="GAF domain-like"/>
    <property type="match status" value="1"/>
</dbReference>
<protein>
    <submittedName>
        <fullName evidence="6">IclR family transcriptional regulator</fullName>
    </submittedName>
</protein>
<feature type="domain" description="HTH iclR-type" evidence="4">
    <location>
        <begin position="12"/>
        <end position="79"/>
    </location>
</feature>
<comment type="caution">
    <text evidence="6">The sequence shown here is derived from an EMBL/GenBank/DDBJ whole genome shotgun (WGS) entry which is preliminary data.</text>
</comment>
<dbReference type="InterPro" id="IPR050707">
    <property type="entry name" value="HTH_MetabolicPath_Reg"/>
</dbReference>
<dbReference type="GO" id="GO:0045893">
    <property type="term" value="P:positive regulation of DNA-templated transcription"/>
    <property type="evidence" value="ECO:0007669"/>
    <property type="project" value="InterPro"/>
</dbReference>
<evidence type="ECO:0000256" key="3">
    <source>
        <dbReference type="ARBA" id="ARBA00023163"/>
    </source>
</evidence>
<evidence type="ECO:0000259" key="5">
    <source>
        <dbReference type="PROSITE" id="PS51078"/>
    </source>
</evidence>
<dbReference type="PANTHER" id="PTHR30136">
    <property type="entry name" value="HELIX-TURN-HELIX TRANSCRIPTIONAL REGULATOR, ICLR FAMILY"/>
    <property type="match status" value="1"/>
</dbReference>
<keyword evidence="3" id="KW-0804">Transcription</keyword>
<dbReference type="SUPFAM" id="SSF46785">
    <property type="entry name" value="Winged helix' DNA-binding domain"/>
    <property type="match status" value="1"/>
</dbReference>
<reference evidence="6" key="2">
    <citation type="submission" date="2020-09" db="EMBL/GenBank/DDBJ databases">
        <authorList>
            <person name="Sun Q."/>
            <person name="Zhou Y."/>
        </authorList>
    </citation>
    <scope>NUCLEOTIDE SEQUENCE</scope>
    <source>
        <strain evidence="6">CGMCC 1.15320</strain>
    </source>
</reference>
<dbReference type="Proteomes" id="UP000636264">
    <property type="component" value="Unassembled WGS sequence"/>
</dbReference>
<dbReference type="RefSeq" id="WP_188722487.1">
    <property type="nucleotide sequence ID" value="NZ_BMIF01000014.1"/>
</dbReference>
<keyword evidence="2" id="KW-0238">DNA-binding</keyword>
<name>A0A916S016_9HYPH</name>
<evidence type="ECO:0000256" key="2">
    <source>
        <dbReference type="ARBA" id="ARBA00023125"/>
    </source>
</evidence>
<dbReference type="GO" id="GO:0003677">
    <property type="term" value="F:DNA binding"/>
    <property type="evidence" value="ECO:0007669"/>
    <property type="project" value="UniProtKB-KW"/>
</dbReference>
<dbReference type="SMART" id="SM00346">
    <property type="entry name" value="HTH_ICLR"/>
    <property type="match status" value="1"/>
</dbReference>
<dbReference type="GO" id="GO:0003700">
    <property type="term" value="F:DNA-binding transcription factor activity"/>
    <property type="evidence" value="ECO:0007669"/>
    <property type="project" value="TreeGrafter"/>
</dbReference>
<evidence type="ECO:0000313" key="6">
    <source>
        <dbReference type="EMBL" id="GGA78628.1"/>
    </source>
</evidence>
<evidence type="ECO:0000256" key="1">
    <source>
        <dbReference type="ARBA" id="ARBA00023015"/>
    </source>
</evidence>
<dbReference type="Gene3D" id="3.30.450.40">
    <property type="match status" value="1"/>
</dbReference>
<dbReference type="PROSITE" id="PS51078">
    <property type="entry name" value="ICLR_ED"/>
    <property type="match status" value="1"/>
</dbReference>
<dbReference type="NCBIfam" id="TIGR02431">
    <property type="entry name" value="pcaR_pcaU"/>
    <property type="match status" value="1"/>
</dbReference>
<dbReference type="InterPro" id="IPR012794">
    <property type="entry name" value="PcaR_PcaU"/>
</dbReference>
<evidence type="ECO:0000259" key="4">
    <source>
        <dbReference type="PROSITE" id="PS51077"/>
    </source>
</evidence>
<dbReference type="InterPro" id="IPR005471">
    <property type="entry name" value="Tscrpt_reg_IclR_N"/>
</dbReference>
<dbReference type="Gene3D" id="1.10.10.10">
    <property type="entry name" value="Winged helix-like DNA-binding domain superfamily/Winged helix DNA-binding domain"/>
    <property type="match status" value="1"/>
</dbReference>
<evidence type="ECO:0000313" key="7">
    <source>
        <dbReference type="Proteomes" id="UP000636264"/>
    </source>
</evidence>
<dbReference type="InterPro" id="IPR029016">
    <property type="entry name" value="GAF-like_dom_sf"/>
</dbReference>
<dbReference type="AlphaFoldDB" id="A0A916S016"/>
<dbReference type="InterPro" id="IPR036388">
    <property type="entry name" value="WH-like_DNA-bd_sf"/>
</dbReference>
<organism evidence="6 7">
    <name type="scientific">Nitratireductor aestuarii</name>
    <dbReference type="NCBI Taxonomy" id="1735103"/>
    <lineage>
        <taxon>Bacteria</taxon>
        <taxon>Pseudomonadati</taxon>
        <taxon>Pseudomonadota</taxon>
        <taxon>Alphaproteobacteria</taxon>
        <taxon>Hyphomicrobiales</taxon>
        <taxon>Phyllobacteriaceae</taxon>
        <taxon>Nitratireductor</taxon>
    </lineage>
</organism>
<dbReference type="PANTHER" id="PTHR30136:SF34">
    <property type="entry name" value="TRANSCRIPTIONAL REGULATOR"/>
    <property type="match status" value="1"/>
</dbReference>
<proteinExistence type="predicted"/>
<dbReference type="GO" id="GO:0046278">
    <property type="term" value="P:3,4-dihydroxybenzoate metabolic process"/>
    <property type="evidence" value="ECO:0007669"/>
    <property type="project" value="InterPro"/>
</dbReference>
<dbReference type="PROSITE" id="PS51077">
    <property type="entry name" value="HTH_ICLR"/>
    <property type="match status" value="1"/>
</dbReference>
<dbReference type="Pfam" id="PF01614">
    <property type="entry name" value="IclR_C"/>
    <property type="match status" value="1"/>
</dbReference>
<feature type="domain" description="IclR-ED" evidence="5">
    <location>
        <begin position="73"/>
        <end position="256"/>
    </location>
</feature>
<accession>A0A916S016</accession>